<keyword evidence="2" id="KW-1185">Reference proteome</keyword>
<dbReference type="EMBL" id="AFIJ01000026">
    <property type="protein sequence ID" value="EGL40478.1"/>
    <property type="molecule type" value="Genomic_DNA"/>
</dbReference>
<name>A0ABN0D274_9FIRM</name>
<evidence type="ECO:0000313" key="2">
    <source>
        <dbReference type="Proteomes" id="UP000004018"/>
    </source>
</evidence>
<protein>
    <submittedName>
        <fullName evidence="1">Uncharacterized protein</fullName>
    </submittedName>
</protein>
<reference evidence="1 2" key="1">
    <citation type="submission" date="2011-04" db="EMBL/GenBank/DDBJ databases">
        <authorList>
            <person name="Harkins D.M."/>
            <person name="Madupu R."/>
            <person name="Durkin A.S."/>
            <person name="Torralba M."/>
            <person name="Methe B."/>
            <person name="Sutton G.G."/>
            <person name="Nelson K.E."/>
        </authorList>
    </citation>
    <scope>NUCLEOTIDE SEQUENCE [LARGE SCALE GENOMIC DNA]</scope>
    <source>
        <strain evidence="1 2">UPII 199-6</strain>
    </source>
</reference>
<gene>
    <name evidence="1" type="ORF">HMPREF1039_1265</name>
</gene>
<proteinExistence type="predicted"/>
<comment type="caution">
    <text evidence="1">The sequence shown here is derived from an EMBL/GenBank/DDBJ whole genome shotgun (WGS) entry which is preliminary data.</text>
</comment>
<evidence type="ECO:0000313" key="1">
    <source>
        <dbReference type="EMBL" id="EGL40478.1"/>
    </source>
</evidence>
<organism evidence="1 2">
    <name type="scientific">Megasphaera lornae</name>
    <dbReference type="NCBI Taxonomy" id="1000568"/>
    <lineage>
        <taxon>Bacteria</taxon>
        <taxon>Bacillati</taxon>
        <taxon>Bacillota</taxon>
        <taxon>Negativicutes</taxon>
        <taxon>Veillonellales</taxon>
        <taxon>Veillonellaceae</taxon>
        <taxon>Megasphaera</taxon>
    </lineage>
</organism>
<accession>A0ABN0D274</accession>
<dbReference type="Proteomes" id="UP000004018">
    <property type="component" value="Unassembled WGS sequence"/>
</dbReference>
<sequence>MPYGHESITHRSDIIFCHIRIISYLLPAGNSEQIHDYFYGENTQKTTGSLPPDTRYSRIPCGGKEPTVAVY</sequence>